<gene>
    <name evidence="1" type="ORF">SAMN06265221_12042</name>
</gene>
<accession>A0A521FCG6</accession>
<dbReference type="Proteomes" id="UP000319014">
    <property type="component" value="Unassembled WGS sequence"/>
</dbReference>
<name>A0A521FCG6_9RHOB</name>
<proteinExistence type="predicted"/>
<evidence type="ECO:0000313" key="2">
    <source>
        <dbReference type="Proteomes" id="UP000319014"/>
    </source>
</evidence>
<protein>
    <submittedName>
        <fullName evidence="1">Uncharacterized protein</fullName>
    </submittedName>
</protein>
<dbReference type="OrthoDB" id="7775067at2"/>
<keyword evidence="2" id="KW-1185">Reference proteome</keyword>
<dbReference type="AlphaFoldDB" id="A0A521FCG6"/>
<evidence type="ECO:0000313" key="1">
    <source>
        <dbReference type="EMBL" id="SMO93863.1"/>
    </source>
</evidence>
<sequence length="80" mass="8770">MRGKKPRVLAVAKFTRDMADSLTRHFDDFSVDGIVSVEVVEHRGLFLSRPPEIRAFLGRASLADGLDADVETPPPGAARH</sequence>
<reference evidence="1 2" key="1">
    <citation type="submission" date="2017-05" db="EMBL/GenBank/DDBJ databases">
        <authorList>
            <person name="Varghese N."/>
            <person name="Submissions S."/>
        </authorList>
    </citation>
    <scope>NUCLEOTIDE SEQUENCE [LARGE SCALE GENOMIC DNA]</scope>
    <source>
        <strain evidence="1 2">DSM 100094</strain>
    </source>
</reference>
<organism evidence="1 2">
    <name type="scientific">Paracoccus laeviglucosivorans</name>
    <dbReference type="NCBI Taxonomy" id="1197861"/>
    <lineage>
        <taxon>Bacteria</taxon>
        <taxon>Pseudomonadati</taxon>
        <taxon>Pseudomonadota</taxon>
        <taxon>Alphaproteobacteria</taxon>
        <taxon>Rhodobacterales</taxon>
        <taxon>Paracoccaceae</taxon>
        <taxon>Paracoccus</taxon>
    </lineage>
</organism>
<dbReference type="EMBL" id="FXTK01000020">
    <property type="protein sequence ID" value="SMO93863.1"/>
    <property type="molecule type" value="Genomic_DNA"/>
</dbReference>